<reference evidence="4" key="1">
    <citation type="submission" date="2021-08" db="EMBL/GenBank/DDBJ databases">
        <title>Complete genome sequence of Chryseobacterium sp strain PS-8.</title>
        <authorList>
            <person name="Das S.K."/>
        </authorList>
    </citation>
    <scope>NUCLEOTIDE SEQUENCE</scope>
    <source>
        <strain evidence="4">PS-8</strain>
    </source>
</reference>
<proteinExistence type="predicted"/>
<dbReference type="PROSITE" id="PS51257">
    <property type="entry name" value="PROKAR_LIPOPROTEIN"/>
    <property type="match status" value="1"/>
</dbReference>
<dbReference type="EMBL" id="JACSGT010000001">
    <property type="protein sequence ID" value="MCF2218539.1"/>
    <property type="molecule type" value="Genomic_DNA"/>
</dbReference>
<dbReference type="Gene3D" id="2.60.40.10">
    <property type="entry name" value="Immunoglobulins"/>
    <property type="match status" value="1"/>
</dbReference>
<dbReference type="SUPFAM" id="SSF49899">
    <property type="entry name" value="Concanavalin A-like lectins/glucanases"/>
    <property type="match status" value="1"/>
</dbReference>
<keyword evidence="1" id="KW-0732">Signal</keyword>
<dbReference type="Pfam" id="PF17957">
    <property type="entry name" value="Big_7"/>
    <property type="match status" value="1"/>
</dbReference>
<evidence type="ECO:0000313" key="5">
    <source>
        <dbReference type="Proteomes" id="UP001430374"/>
    </source>
</evidence>
<dbReference type="InterPro" id="IPR006558">
    <property type="entry name" value="LamG-like"/>
</dbReference>
<dbReference type="InterPro" id="IPR013320">
    <property type="entry name" value="ConA-like_dom_sf"/>
</dbReference>
<evidence type="ECO:0000256" key="2">
    <source>
        <dbReference type="ARBA" id="ARBA00023157"/>
    </source>
</evidence>
<sequence length="356" mass="38383">MKNIIKIFLTGMVITSSLSCQDGYIDDINEVAPGNDVSAPTIQIVNPSGNLFIPSSASGANIKFQYKITDDIEIGNVDVFLDGTKIESKNSFLDYRIYNGTYSYDNLSIGSHTIKIDAKDKTGKAATQSFTFTVDKYNKKSLYETLYMPFSGGNVFTDLISTNNPSVTGSPVTVSGGYSGAAYGGGNSGYLSFPLSGLYSTDGVSFTFWYKVNSSPDRAGIITINDDSNDSNDNRKQGLRLFREGNATSQTVKLNVGVGAGESWNDGGALSVNNQWVHVAVTVSKTESKIYFDGTLVRTSSYTTPFDFSSSSNVVIGSGAPSFSYWGHNSDLSLIDEVRVYNKALTQAEVTASKLY</sequence>
<dbReference type="Proteomes" id="UP001430374">
    <property type="component" value="Unassembled WGS sequence"/>
</dbReference>
<keyword evidence="5" id="KW-1185">Reference proteome</keyword>
<evidence type="ECO:0000256" key="1">
    <source>
        <dbReference type="ARBA" id="ARBA00022729"/>
    </source>
</evidence>
<keyword evidence="2" id="KW-1015">Disulfide bond</keyword>
<accession>A0ABS9C1W2</accession>
<evidence type="ECO:0000259" key="3">
    <source>
        <dbReference type="SMART" id="SM00560"/>
    </source>
</evidence>
<organism evidence="4 5">
    <name type="scientific">Chryseobacterium indicum</name>
    <dbReference type="NCBI Taxonomy" id="2766954"/>
    <lineage>
        <taxon>Bacteria</taxon>
        <taxon>Pseudomonadati</taxon>
        <taxon>Bacteroidota</taxon>
        <taxon>Flavobacteriia</taxon>
        <taxon>Flavobacteriales</taxon>
        <taxon>Weeksellaceae</taxon>
        <taxon>Chryseobacterium group</taxon>
        <taxon>Chryseobacterium</taxon>
    </lineage>
</organism>
<dbReference type="RefSeq" id="WP_235130276.1">
    <property type="nucleotide sequence ID" value="NZ_JACSGT010000001.1"/>
</dbReference>
<protein>
    <submittedName>
        <fullName evidence="4">LamG domain-containing protein</fullName>
    </submittedName>
</protein>
<gene>
    <name evidence="4" type="ORF">H9Q08_04405</name>
</gene>
<comment type="caution">
    <text evidence="4">The sequence shown here is derived from an EMBL/GenBank/DDBJ whole genome shotgun (WGS) entry which is preliminary data.</text>
</comment>
<dbReference type="Gene3D" id="2.60.120.200">
    <property type="match status" value="1"/>
</dbReference>
<dbReference type="SMART" id="SM00560">
    <property type="entry name" value="LamGL"/>
    <property type="match status" value="1"/>
</dbReference>
<dbReference type="InterPro" id="IPR013783">
    <property type="entry name" value="Ig-like_fold"/>
</dbReference>
<dbReference type="Pfam" id="PF13385">
    <property type="entry name" value="Laminin_G_3"/>
    <property type="match status" value="1"/>
</dbReference>
<feature type="domain" description="LamG-like jellyroll fold" evidence="3">
    <location>
        <begin position="202"/>
        <end position="348"/>
    </location>
</feature>
<evidence type="ECO:0000313" key="4">
    <source>
        <dbReference type="EMBL" id="MCF2218539.1"/>
    </source>
</evidence>
<name>A0ABS9C1W2_9FLAO</name>